<dbReference type="Gene3D" id="1.25.40.10">
    <property type="entry name" value="Tetratricopeptide repeat domain"/>
    <property type="match status" value="1"/>
</dbReference>
<evidence type="ECO:0000256" key="1">
    <source>
        <dbReference type="SAM" id="MobiDB-lite"/>
    </source>
</evidence>
<evidence type="ECO:0000313" key="3">
    <source>
        <dbReference type="Proteomes" id="UP000190274"/>
    </source>
</evidence>
<proteinExistence type="predicted"/>
<dbReference type="GO" id="GO:0010972">
    <property type="term" value="P:negative regulation of G2/M transition of mitotic cell cycle"/>
    <property type="evidence" value="ECO:0007669"/>
    <property type="project" value="TreeGrafter"/>
</dbReference>
<dbReference type="SMART" id="SM00671">
    <property type="entry name" value="SEL1"/>
    <property type="match status" value="2"/>
</dbReference>
<gene>
    <name evidence="2" type="ORF">LADA_0F05864G</name>
</gene>
<feature type="compositionally biased region" description="Polar residues" evidence="1">
    <location>
        <begin position="317"/>
        <end position="331"/>
    </location>
</feature>
<name>A0A1G4JKA4_9SACH</name>
<dbReference type="AlphaFoldDB" id="A0A1G4JKA4"/>
<dbReference type="STRING" id="1266660.A0A1G4JKA4"/>
<sequence length="623" mass="69804">MSFPAKKLSPLDGLQRKTDSQTRTEDQSSEILILHERSDSVVSYESIKTTERLLDRLELSPDDEALLQQALKENEVQTISGSGAPEKRVVCVPASGFPSLRKLSGSSGSSNTKEMAPFMNILSELSQKEKIKLSKLNEVELHMPQSRYSYLVEEDSGEDTDDFLTSRLAPDGRAISFERYRMKVPPRKSSSASLINQPNIETTPRIIPQYALQKDGHHNSLQTPMGSTSSLETKVLIKPSTHSSMESERSQESDKNRSGDKPPSWKFSTPQKFEPSFTADESPSPTKARKGHKKKTSFSLKSLFKSPKVESPKAVFSQVQSSESTPNSTPIVSKFKFPPPQMDDIAIPSSHTGFEAPQTWNDNHKTFRANFVHLDHSRASSDSNVYVSRTDGNWNKRSAGPISSQTRNTHMPRLMRPSTQENSQSHLSKDTQVTQEARIRTAIELRNKGLLNQSAEQLKVLCDMNNPTGHLLYGLALRYGSGVEVDYLESFKHLKLASGVHSEERELFSVDIDPFKLHNVPHVPREPQAPALYECGISYLKGYGVNEIDEVKGLKYLEKAASNGHLDSMCLSGTIWSKSSKVRRKNMTRAAAWFRLADRRGADLIGADWIYKDKYQNRSIESL</sequence>
<feature type="compositionally biased region" description="Low complexity" evidence="1">
    <location>
        <begin position="297"/>
        <end position="306"/>
    </location>
</feature>
<dbReference type="InterPro" id="IPR011990">
    <property type="entry name" value="TPR-like_helical_dom_sf"/>
</dbReference>
<accession>A0A1G4JKA4</accession>
<feature type="region of interest" description="Disordered" evidence="1">
    <location>
        <begin position="1"/>
        <end position="31"/>
    </location>
</feature>
<dbReference type="PANTHER" id="PTHR43628">
    <property type="entry name" value="ACTIVATOR OF C KINASE PROTEIN 1-RELATED"/>
    <property type="match status" value="1"/>
</dbReference>
<dbReference type="Proteomes" id="UP000190274">
    <property type="component" value="Chromosome F"/>
</dbReference>
<dbReference type="OrthoDB" id="2148946at2759"/>
<dbReference type="InterPro" id="IPR052945">
    <property type="entry name" value="Mitotic_Regulator"/>
</dbReference>
<feature type="compositionally biased region" description="Basic residues" evidence="1">
    <location>
        <begin position="287"/>
        <end position="296"/>
    </location>
</feature>
<feature type="compositionally biased region" description="Polar residues" evidence="1">
    <location>
        <begin position="391"/>
        <end position="409"/>
    </location>
</feature>
<dbReference type="PANTHER" id="PTHR43628:SF11">
    <property type="entry name" value="PROTEIN DSF2"/>
    <property type="match status" value="1"/>
</dbReference>
<dbReference type="InterPro" id="IPR006597">
    <property type="entry name" value="Sel1-like"/>
</dbReference>
<feature type="compositionally biased region" description="Polar residues" evidence="1">
    <location>
        <begin position="417"/>
        <end position="435"/>
    </location>
</feature>
<reference evidence="2 3" key="1">
    <citation type="submission" date="2016-03" db="EMBL/GenBank/DDBJ databases">
        <authorList>
            <person name="Devillers H."/>
        </authorList>
    </citation>
    <scope>NUCLEOTIDE SEQUENCE [LARGE SCALE GENOMIC DNA]</scope>
    <source>
        <strain evidence="2">CBS 10888</strain>
    </source>
</reference>
<evidence type="ECO:0000313" key="2">
    <source>
        <dbReference type="EMBL" id="SCU90696.1"/>
    </source>
</evidence>
<keyword evidence="3" id="KW-1185">Reference proteome</keyword>
<feature type="region of interest" description="Disordered" evidence="1">
    <location>
        <begin position="391"/>
        <end position="435"/>
    </location>
</feature>
<dbReference type="Pfam" id="PF08238">
    <property type="entry name" value="Sel1"/>
    <property type="match status" value="3"/>
</dbReference>
<feature type="compositionally biased region" description="Basic and acidic residues" evidence="1">
    <location>
        <begin position="14"/>
        <end position="26"/>
    </location>
</feature>
<dbReference type="EMBL" id="LT598458">
    <property type="protein sequence ID" value="SCU90696.1"/>
    <property type="molecule type" value="Genomic_DNA"/>
</dbReference>
<feature type="region of interest" description="Disordered" evidence="1">
    <location>
        <begin position="239"/>
        <end position="332"/>
    </location>
</feature>
<dbReference type="SUPFAM" id="SSF81901">
    <property type="entry name" value="HCP-like"/>
    <property type="match status" value="1"/>
</dbReference>
<protein>
    <submittedName>
        <fullName evidence="2">LADA_0F05864g1_1</fullName>
    </submittedName>
</protein>
<organism evidence="2 3">
    <name type="scientific">Lachancea dasiensis</name>
    <dbReference type="NCBI Taxonomy" id="1072105"/>
    <lineage>
        <taxon>Eukaryota</taxon>
        <taxon>Fungi</taxon>
        <taxon>Dikarya</taxon>
        <taxon>Ascomycota</taxon>
        <taxon>Saccharomycotina</taxon>
        <taxon>Saccharomycetes</taxon>
        <taxon>Saccharomycetales</taxon>
        <taxon>Saccharomycetaceae</taxon>
        <taxon>Lachancea</taxon>
    </lineage>
</organism>
<dbReference type="GO" id="GO:0032153">
    <property type="term" value="C:cell division site"/>
    <property type="evidence" value="ECO:0007669"/>
    <property type="project" value="TreeGrafter"/>
</dbReference>
<feature type="compositionally biased region" description="Basic and acidic residues" evidence="1">
    <location>
        <begin position="245"/>
        <end position="260"/>
    </location>
</feature>